<keyword evidence="3" id="KW-0460">Magnesium</keyword>
<dbReference type="InterPro" id="IPR005502">
    <property type="entry name" value="Ribosyl_crysJ1"/>
</dbReference>
<sequence length="303" mass="32626">MIGKLEGLMLGSLLGDAYSLGAHWIYDTDRIDELYGTPEGLTNPLPDSFHPGKTAGDQSPYGDQILILMESLLQCRTFDQGDFTARWKKTMTEYPGYQDHATKVTLQNLSRKNPPVPSGSTSTDLSAASRIAPLAVLYHEDLPSLVDAARSQSAVTHNSPGVLEAADFFARVLYRVLGGEHPTLAMHQVISQGLYSKQTTDYINAGLNHTTASTRQAVADFGQACGISGALPSTVYIIKKHEGSFLHALEQNLLAGGDSCARGLAIGMILGAFHGASALPDSWLSQLKAKDEVVHFLDSVILR</sequence>
<organism evidence="4 5">
    <name type="scientific">Spirochaeta lutea</name>
    <dbReference type="NCBI Taxonomy" id="1480694"/>
    <lineage>
        <taxon>Bacteria</taxon>
        <taxon>Pseudomonadati</taxon>
        <taxon>Spirochaetota</taxon>
        <taxon>Spirochaetia</taxon>
        <taxon>Spirochaetales</taxon>
        <taxon>Spirochaetaceae</taxon>
        <taxon>Spirochaeta</taxon>
    </lineage>
</organism>
<dbReference type="Proteomes" id="UP000029692">
    <property type="component" value="Unassembled WGS sequence"/>
</dbReference>
<evidence type="ECO:0008006" key="6">
    <source>
        <dbReference type="Google" id="ProtNLM"/>
    </source>
</evidence>
<comment type="similarity">
    <text evidence="1">Belongs to the ADP-ribosylglycohydrolase family.</text>
</comment>
<dbReference type="InterPro" id="IPR036705">
    <property type="entry name" value="Ribosyl_crysJ1_sf"/>
</dbReference>
<dbReference type="PANTHER" id="PTHR16222:SF24">
    <property type="entry name" value="ADP-RIBOSYLHYDROLASE ARH3"/>
    <property type="match status" value="1"/>
</dbReference>
<evidence type="ECO:0000313" key="5">
    <source>
        <dbReference type="Proteomes" id="UP000029692"/>
    </source>
</evidence>
<gene>
    <name evidence="4" type="ORF">DC28_00995</name>
</gene>
<dbReference type="PANTHER" id="PTHR16222">
    <property type="entry name" value="ADP-RIBOSYLGLYCOHYDROLASE"/>
    <property type="match status" value="1"/>
</dbReference>
<reference evidence="4 5" key="1">
    <citation type="submission" date="2014-05" db="EMBL/GenBank/DDBJ databases">
        <title>De novo Genome Sequence of Spirocheata sp.</title>
        <authorList>
            <person name="Shivani Y."/>
            <person name="Subhash Y."/>
            <person name="Tushar L."/>
            <person name="Sasikala C."/>
            <person name="Ramana C.V."/>
        </authorList>
    </citation>
    <scope>NUCLEOTIDE SEQUENCE [LARGE SCALE GENOMIC DNA]</scope>
    <source>
        <strain evidence="4 5">JC230</strain>
    </source>
</reference>
<evidence type="ECO:0000256" key="2">
    <source>
        <dbReference type="ARBA" id="ARBA00022801"/>
    </source>
</evidence>
<dbReference type="SUPFAM" id="SSF101478">
    <property type="entry name" value="ADP-ribosylglycohydrolase"/>
    <property type="match status" value="1"/>
</dbReference>
<keyword evidence="3" id="KW-0479">Metal-binding</keyword>
<dbReference type="GO" id="GO:0016787">
    <property type="term" value="F:hydrolase activity"/>
    <property type="evidence" value="ECO:0007669"/>
    <property type="project" value="UniProtKB-KW"/>
</dbReference>
<evidence type="ECO:0000256" key="3">
    <source>
        <dbReference type="PIRSR" id="PIRSR605502-1"/>
    </source>
</evidence>
<dbReference type="RefSeq" id="WP_037545106.1">
    <property type="nucleotide sequence ID" value="NZ_JNUP01000003.1"/>
</dbReference>
<dbReference type="Pfam" id="PF03747">
    <property type="entry name" value="ADP_ribosyl_GH"/>
    <property type="match status" value="1"/>
</dbReference>
<feature type="binding site" evidence="3">
    <location>
        <position position="57"/>
    </location>
    <ligand>
        <name>Mg(2+)</name>
        <dbReference type="ChEBI" id="CHEBI:18420"/>
        <label>1</label>
    </ligand>
</feature>
<comment type="cofactor">
    <cofactor evidence="3">
        <name>Mg(2+)</name>
        <dbReference type="ChEBI" id="CHEBI:18420"/>
    </cofactor>
    <text evidence="3">Binds 2 magnesium ions per subunit.</text>
</comment>
<evidence type="ECO:0000313" key="4">
    <source>
        <dbReference type="EMBL" id="KGE73823.1"/>
    </source>
</evidence>
<evidence type="ECO:0000256" key="1">
    <source>
        <dbReference type="ARBA" id="ARBA00010702"/>
    </source>
</evidence>
<dbReference type="InterPro" id="IPR050792">
    <property type="entry name" value="ADP-ribosylglycohydrolase"/>
</dbReference>
<dbReference type="GO" id="GO:0046872">
    <property type="term" value="F:metal ion binding"/>
    <property type="evidence" value="ECO:0007669"/>
    <property type="project" value="UniProtKB-KW"/>
</dbReference>
<dbReference type="eggNOG" id="COG1397">
    <property type="taxonomic scope" value="Bacteria"/>
</dbReference>
<name>A0A098R2G2_9SPIO</name>
<keyword evidence="2" id="KW-0378">Hydrolase</keyword>
<comment type="caution">
    <text evidence="4">The sequence shown here is derived from an EMBL/GenBank/DDBJ whole genome shotgun (WGS) entry which is preliminary data.</text>
</comment>
<protein>
    <recommendedName>
        <fullName evidence="6">ADP-ribosylglycohydrolase</fullName>
    </recommendedName>
</protein>
<feature type="binding site" evidence="3">
    <location>
        <position position="258"/>
    </location>
    <ligand>
        <name>Mg(2+)</name>
        <dbReference type="ChEBI" id="CHEBI:18420"/>
        <label>1</label>
    </ligand>
</feature>
<dbReference type="AlphaFoldDB" id="A0A098R2G2"/>
<keyword evidence="5" id="KW-1185">Reference proteome</keyword>
<dbReference type="STRING" id="1480694.DC28_00995"/>
<dbReference type="Gene3D" id="1.10.4080.10">
    <property type="entry name" value="ADP-ribosylation/Crystallin J1"/>
    <property type="match status" value="1"/>
</dbReference>
<accession>A0A098R2G2</accession>
<proteinExistence type="inferred from homology"/>
<dbReference type="EMBL" id="JNUP01000003">
    <property type="protein sequence ID" value="KGE73823.1"/>
    <property type="molecule type" value="Genomic_DNA"/>
</dbReference>